<dbReference type="NCBIfam" id="NF040662">
    <property type="entry name" value="attach_TipJ_rel"/>
    <property type="match status" value="1"/>
</dbReference>
<proteinExistence type="predicted"/>
<feature type="non-terminal residue" evidence="1">
    <location>
        <position position="1"/>
    </location>
</feature>
<reference evidence="1 2" key="1">
    <citation type="submission" date="2014-10" db="EMBL/GenBank/DDBJ databases">
        <title>Genome sequence of Erwinia typographi M043b.</title>
        <authorList>
            <person name="Chan K.-G."/>
            <person name="Tan W.-S."/>
        </authorList>
    </citation>
    <scope>NUCLEOTIDE SEQUENCE [LARGE SCALE GENOMIC DNA]</scope>
    <source>
        <strain evidence="1 2">M043b</strain>
    </source>
</reference>
<protein>
    <submittedName>
        <fullName evidence="1">Kinase</fullName>
    </submittedName>
</protein>
<dbReference type="RefSeq" id="WP_034898312.1">
    <property type="nucleotide sequence ID" value="NZ_JRUQ01000072.1"/>
</dbReference>
<name>A0A0A3YQ67_9GAMM</name>
<dbReference type="EMBL" id="JRUQ01000072">
    <property type="protein sequence ID" value="KGT87461.1"/>
    <property type="molecule type" value="Genomic_DNA"/>
</dbReference>
<dbReference type="STRING" id="371042.NG99_23225"/>
<dbReference type="AlphaFoldDB" id="A0A0A3YQ67"/>
<dbReference type="Proteomes" id="UP000030351">
    <property type="component" value="Unassembled WGS sequence"/>
</dbReference>
<keyword evidence="1" id="KW-0418">Kinase</keyword>
<keyword evidence="2" id="KW-1185">Reference proteome</keyword>
<dbReference type="eggNOG" id="COG4733">
    <property type="taxonomic scope" value="Bacteria"/>
</dbReference>
<gene>
    <name evidence="1" type="ORF">NG99_23225</name>
</gene>
<dbReference type="GO" id="GO:0016301">
    <property type="term" value="F:kinase activity"/>
    <property type="evidence" value="ECO:0007669"/>
    <property type="project" value="UniProtKB-KW"/>
</dbReference>
<keyword evidence="1" id="KW-0808">Transferase</keyword>
<sequence>LVEVRCRRRNEQGSNNARDNMYWQALRGRLKTRPSSYAGVTLMGVTVETGGKLAAQSDRRVNVVATRQYDTGTARTISGALLHVGNSLGLDMDEAAIAELESAHWTPEGDYFDYSADSSSSNSMSALDMLQKITNAGKSYFLLSDGLASVGREGVKTWTGIISPQETTDYLETAFAAPSDDDYDGVDVTYINGSTWAEETVQCRLPGNPTPSKIEDYTLDGVHDQDKAYQTGMRRLMKYQQQRLTFTAITELDALCYNVGDRVILTDDIPGNKTVSCLIMAMSTAGGVTTFTVSEAPDWSFANPRAVLRYQDGTASPLLTATQAGDFQLSVPWQSAFDDIVLGDAAIEPPRLIFCDSSRVGYDALISEIEPQSDGTCQVTANEYRDSFYDYDNAVYPGDTDNTSST</sequence>
<organism evidence="1 2">
    <name type="scientific">Erwinia typographi</name>
    <dbReference type="NCBI Taxonomy" id="371042"/>
    <lineage>
        <taxon>Bacteria</taxon>
        <taxon>Pseudomonadati</taxon>
        <taxon>Pseudomonadota</taxon>
        <taxon>Gammaproteobacteria</taxon>
        <taxon>Enterobacterales</taxon>
        <taxon>Erwiniaceae</taxon>
        <taxon>Erwinia</taxon>
    </lineage>
</organism>
<accession>A0A0A3YQ67</accession>
<comment type="caution">
    <text evidence="1">The sequence shown here is derived from an EMBL/GenBank/DDBJ whole genome shotgun (WGS) entry which is preliminary data.</text>
</comment>
<evidence type="ECO:0000313" key="2">
    <source>
        <dbReference type="Proteomes" id="UP000030351"/>
    </source>
</evidence>
<evidence type="ECO:0000313" key="1">
    <source>
        <dbReference type="EMBL" id="KGT87461.1"/>
    </source>
</evidence>